<sequence length="56" mass="5653">MTASGLYGPDTADRLPPEVQEIGAGAFITGVAQALFGTKSGLATLGLSEYRLPATA</sequence>
<dbReference type="EMBL" id="JACIGI010000004">
    <property type="protein sequence ID" value="MBB4285027.1"/>
    <property type="molecule type" value="Genomic_DNA"/>
</dbReference>
<accession>A0A7W6RYS8</accession>
<reference evidence="1 2" key="1">
    <citation type="submission" date="2020-08" db="EMBL/GenBank/DDBJ databases">
        <title>Genome sequencing of Purple Non-Sulfur Bacteria from various extreme environments.</title>
        <authorList>
            <person name="Mayer M."/>
        </authorList>
    </citation>
    <scope>NUCLEOTIDE SEQUENCE [LARGE SCALE GENOMIC DNA]</scope>
    <source>
        <strain evidence="1 2">JA135</strain>
    </source>
</reference>
<protein>
    <submittedName>
        <fullName evidence="1">Uncharacterized protein</fullName>
    </submittedName>
</protein>
<comment type="caution">
    <text evidence="1">The sequence shown here is derived from an EMBL/GenBank/DDBJ whole genome shotgun (WGS) entry which is preliminary data.</text>
</comment>
<name>A0A7W6RYS8_9PROT</name>
<dbReference type="Proteomes" id="UP000555728">
    <property type="component" value="Unassembled WGS sequence"/>
</dbReference>
<evidence type="ECO:0000313" key="1">
    <source>
        <dbReference type="EMBL" id="MBB4285027.1"/>
    </source>
</evidence>
<organism evidence="1 2">
    <name type="scientific">Roseospira goensis</name>
    <dbReference type="NCBI Taxonomy" id="391922"/>
    <lineage>
        <taxon>Bacteria</taxon>
        <taxon>Pseudomonadati</taxon>
        <taxon>Pseudomonadota</taxon>
        <taxon>Alphaproteobacteria</taxon>
        <taxon>Rhodospirillales</taxon>
        <taxon>Rhodospirillaceae</taxon>
        <taxon>Roseospira</taxon>
    </lineage>
</organism>
<dbReference type="RefSeq" id="WP_184431825.1">
    <property type="nucleotide sequence ID" value="NZ_JACIGI010000004.1"/>
</dbReference>
<gene>
    <name evidence="1" type="ORF">GGD88_000741</name>
</gene>
<evidence type="ECO:0000313" key="2">
    <source>
        <dbReference type="Proteomes" id="UP000555728"/>
    </source>
</evidence>
<dbReference type="AlphaFoldDB" id="A0A7W6RYS8"/>
<proteinExistence type="predicted"/>
<keyword evidence="2" id="KW-1185">Reference proteome</keyword>